<dbReference type="CDD" id="cd00111">
    <property type="entry name" value="Trefoil"/>
    <property type="match status" value="1"/>
</dbReference>
<dbReference type="RefSeq" id="XP_031428135.1">
    <property type="nucleotide sequence ID" value="XM_031572275.2"/>
</dbReference>
<gene>
    <name evidence="20" type="primary">LOC105898580</name>
</gene>
<evidence type="ECO:0000259" key="17">
    <source>
        <dbReference type="PROSITE" id="PS51034"/>
    </source>
</evidence>
<evidence type="ECO:0000313" key="20">
    <source>
        <dbReference type="RefSeq" id="XP_031428135.1"/>
    </source>
</evidence>
<dbReference type="GO" id="GO:0060468">
    <property type="term" value="P:prevention of polyspermy"/>
    <property type="evidence" value="ECO:0007669"/>
    <property type="project" value="TreeGrafter"/>
</dbReference>
<evidence type="ECO:0000256" key="14">
    <source>
        <dbReference type="PROSITE-ProRule" id="PRU00779"/>
    </source>
</evidence>
<dbReference type="Gene3D" id="2.60.40.4100">
    <property type="entry name" value="Zona pellucida, ZP-C domain"/>
    <property type="match status" value="1"/>
</dbReference>
<accession>A0A6P8FXP5</accession>
<dbReference type="Pfam" id="PF00088">
    <property type="entry name" value="Trefoil"/>
    <property type="match status" value="1"/>
</dbReference>
<dbReference type="PANTHER" id="PTHR23343:SF117">
    <property type="entry name" value="ZONA PELLUCIDA SPERM-BINDING PROTEIN 4-LIKE ISOFORM X1"/>
    <property type="match status" value="1"/>
</dbReference>
<name>A0A6P8FXP5_CLUHA</name>
<protein>
    <submittedName>
        <fullName evidence="20">Zona pellucida sperm-binding protein 4-like isoform X1</fullName>
    </submittedName>
</protein>
<keyword evidence="12" id="KW-0278">Fertilization</keyword>
<dbReference type="SMART" id="SM00241">
    <property type="entry name" value="ZP"/>
    <property type="match status" value="1"/>
</dbReference>
<dbReference type="Proteomes" id="UP000515152">
    <property type="component" value="Chromosome 1"/>
</dbReference>
<feature type="disulfide bond" evidence="14">
    <location>
        <begin position="76"/>
        <end position="91"/>
    </location>
</feature>
<feature type="signal peptide" evidence="16">
    <location>
        <begin position="1"/>
        <end position="20"/>
    </location>
</feature>
<feature type="disulfide bond" evidence="14">
    <location>
        <begin position="66"/>
        <end position="92"/>
    </location>
</feature>
<evidence type="ECO:0000256" key="6">
    <source>
        <dbReference type="ARBA" id="ARBA00022685"/>
    </source>
</evidence>
<evidence type="ECO:0000256" key="10">
    <source>
        <dbReference type="ARBA" id="ARBA00023157"/>
    </source>
</evidence>
<dbReference type="PROSITE" id="PS51034">
    <property type="entry name" value="ZP_2"/>
    <property type="match status" value="1"/>
</dbReference>
<evidence type="ECO:0000256" key="2">
    <source>
        <dbReference type="ARBA" id="ARBA00010863"/>
    </source>
</evidence>
<feature type="transmembrane region" description="Helical" evidence="15">
    <location>
        <begin position="434"/>
        <end position="455"/>
    </location>
</feature>
<dbReference type="PROSITE" id="PS00025">
    <property type="entry name" value="P_TREFOIL_1"/>
    <property type="match status" value="1"/>
</dbReference>
<dbReference type="InterPro" id="IPR001507">
    <property type="entry name" value="ZP_dom"/>
</dbReference>
<keyword evidence="11" id="KW-0325">Glycoprotein</keyword>
<evidence type="ECO:0000256" key="16">
    <source>
        <dbReference type="SAM" id="SignalP"/>
    </source>
</evidence>
<evidence type="ECO:0000256" key="11">
    <source>
        <dbReference type="ARBA" id="ARBA00023180"/>
    </source>
</evidence>
<comment type="subcellular location">
    <subcellularLocation>
        <location evidence="1">Cell membrane</location>
        <topology evidence="1">Single-pass type I membrane protein</topology>
    </subcellularLocation>
    <subcellularLocation>
        <location evidence="13">Zona pellucida</location>
    </subcellularLocation>
</comment>
<keyword evidence="19" id="KW-1185">Reference proteome</keyword>
<dbReference type="InterPro" id="IPR000519">
    <property type="entry name" value="P_trefoil_dom"/>
</dbReference>
<keyword evidence="4" id="KW-0964">Secreted</keyword>
<feature type="domain" description="ZP" evidence="17">
    <location>
        <begin position="119"/>
        <end position="384"/>
    </location>
</feature>
<dbReference type="Gene3D" id="4.10.110.10">
    <property type="entry name" value="Spasmolytic Protein, domain 1"/>
    <property type="match status" value="1"/>
</dbReference>
<dbReference type="AlphaFoldDB" id="A0A6P8FXP5"/>
<keyword evidence="3" id="KW-1003">Cell membrane</keyword>
<dbReference type="InterPro" id="IPR017957">
    <property type="entry name" value="P_trefoil_CS"/>
</dbReference>
<dbReference type="InterPro" id="IPR042235">
    <property type="entry name" value="ZP-C_dom"/>
</dbReference>
<dbReference type="InterPro" id="IPR055356">
    <property type="entry name" value="ZP-N"/>
</dbReference>
<keyword evidence="9 15" id="KW-0472">Membrane</keyword>
<keyword evidence="16" id="KW-0732">Signal</keyword>
<evidence type="ECO:0000313" key="19">
    <source>
        <dbReference type="Proteomes" id="UP000515152"/>
    </source>
</evidence>
<evidence type="ECO:0000256" key="12">
    <source>
        <dbReference type="ARBA" id="ARBA00023279"/>
    </source>
</evidence>
<evidence type="ECO:0000259" key="18">
    <source>
        <dbReference type="PROSITE" id="PS51448"/>
    </source>
</evidence>
<reference evidence="20" key="1">
    <citation type="submission" date="2025-08" db="UniProtKB">
        <authorList>
            <consortium name="RefSeq"/>
        </authorList>
    </citation>
    <scope>IDENTIFICATION</scope>
</reference>
<dbReference type="OrthoDB" id="8545596at2759"/>
<sequence>MAMKLIAMALLCSTFGRYLSSHIQNQGYSESLQITPNVTCRGRHMRAVFGPKVRDNLRIKAFPEKCNIEKALRVACGPERVSSHACQKHGCCYNSQDSLCYYQINGIRYSLKLSCKSIACSLDGHFVFSLRATDAYPPLNPGMLVIKSQPPCFPVFFRPDVALFKFGVTKCGSHMSVNGALVNYEAEAIELVNSEAVFRQTPISCIRIQCQYARSALLNTVMQSVIPTNPPPASAQGIVGVQMRIATDGSFSSFHPRDHLPLSLPLDKPVYVQVSTSPHSPDPTLSLRVHDCFAYPASRHSLWTLLHDGCPNHLDNMQTSIPVGEVLGSTGPSQVRRFDVKTFAFINPQTGKPSMEELYFYCWVEICSHGPECDQQCSTLTLDTTSSESTARGRRTVDDRITQLVSLGPIQLAKNSSGLQEDKDQQMGSGGRMPALYCLSVVCALVLLFLPFLAWTRGCSRWRNKTEPDSPKVEMVNICEQASVAL</sequence>
<dbReference type="Pfam" id="PF23344">
    <property type="entry name" value="ZP-N"/>
    <property type="match status" value="1"/>
</dbReference>
<keyword evidence="10 14" id="KW-1015">Disulfide bond</keyword>
<dbReference type="PANTHER" id="PTHR23343">
    <property type="entry name" value="ZONA PELLUCIDA SPERM-BINDING PROTEIN"/>
    <property type="match status" value="1"/>
</dbReference>
<dbReference type="SUPFAM" id="SSF57492">
    <property type="entry name" value="Trefoil"/>
    <property type="match status" value="1"/>
</dbReference>
<dbReference type="InterPro" id="IPR055355">
    <property type="entry name" value="ZP-C"/>
</dbReference>
<feature type="chain" id="PRO_5027763253" evidence="16">
    <location>
        <begin position="21"/>
        <end position="486"/>
    </location>
</feature>
<dbReference type="GO" id="GO:0007339">
    <property type="term" value="P:binding of sperm to zona pellucida"/>
    <property type="evidence" value="ECO:0007669"/>
    <property type="project" value="TreeGrafter"/>
</dbReference>
<dbReference type="GO" id="GO:0035805">
    <property type="term" value="C:egg coat"/>
    <property type="evidence" value="ECO:0007669"/>
    <property type="project" value="UniProtKB-SubCell"/>
</dbReference>
<evidence type="ECO:0000256" key="9">
    <source>
        <dbReference type="ARBA" id="ARBA00023136"/>
    </source>
</evidence>
<feature type="domain" description="P-type" evidence="18">
    <location>
        <begin position="64"/>
        <end position="104"/>
    </location>
</feature>
<organism evidence="19 20">
    <name type="scientific">Clupea harengus</name>
    <name type="common">Atlantic herring</name>
    <dbReference type="NCBI Taxonomy" id="7950"/>
    <lineage>
        <taxon>Eukaryota</taxon>
        <taxon>Metazoa</taxon>
        <taxon>Chordata</taxon>
        <taxon>Craniata</taxon>
        <taxon>Vertebrata</taxon>
        <taxon>Euteleostomi</taxon>
        <taxon>Actinopterygii</taxon>
        <taxon>Neopterygii</taxon>
        <taxon>Teleostei</taxon>
        <taxon>Clupei</taxon>
        <taxon>Clupeiformes</taxon>
        <taxon>Clupeoidei</taxon>
        <taxon>Clupeidae</taxon>
        <taxon>Clupea</taxon>
    </lineage>
</organism>
<evidence type="ECO:0000256" key="4">
    <source>
        <dbReference type="ARBA" id="ARBA00022525"/>
    </source>
</evidence>
<evidence type="ECO:0000256" key="8">
    <source>
        <dbReference type="ARBA" id="ARBA00022989"/>
    </source>
</evidence>
<dbReference type="GO" id="GO:0005886">
    <property type="term" value="C:plasma membrane"/>
    <property type="evidence" value="ECO:0007669"/>
    <property type="project" value="UniProtKB-SubCell"/>
</dbReference>
<evidence type="ECO:0000256" key="5">
    <source>
        <dbReference type="ARBA" id="ARBA00022530"/>
    </source>
</evidence>
<evidence type="ECO:0000256" key="3">
    <source>
        <dbReference type="ARBA" id="ARBA00022475"/>
    </source>
</evidence>
<keyword evidence="8 15" id="KW-1133">Transmembrane helix</keyword>
<dbReference type="InterPro" id="IPR051148">
    <property type="entry name" value="Zona_Pellucida_Domain_gp"/>
</dbReference>
<comment type="similarity">
    <text evidence="2">Belongs to the ZP domain family. ZPB subfamily.</text>
</comment>
<dbReference type="GO" id="GO:0035804">
    <property type="term" value="F:structural constituent of egg coat"/>
    <property type="evidence" value="ECO:0007669"/>
    <property type="project" value="TreeGrafter"/>
</dbReference>
<dbReference type="InterPro" id="IPR044913">
    <property type="entry name" value="P_trefoil_dom_sf"/>
</dbReference>
<evidence type="ECO:0000256" key="13">
    <source>
        <dbReference type="ARBA" id="ARBA00024183"/>
    </source>
</evidence>
<keyword evidence="6" id="KW-0165">Cleavage on pair of basic residues</keyword>
<keyword evidence="7 15" id="KW-0812">Transmembrane</keyword>
<dbReference type="Pfam" id="PF00100">
    <property type="entry name" value="Zona_pellucida"/>
    <property type="match status" value="1"/>
</dbReference>
<dbReference type="PROSITE" id="PS51448">
    <property type="entry name" value="P_TREFOIL_2"/>
    <property type="match status" value="1"/>
</dbReference>
<evidence type="ECO:0000256" key="15">
    <source>
        <dbReference type="SAM" id="Phobius"/>
    </source>
</evidence>
<dbReference type="GeneID" id="105898580"/>
<keyword evidence="5" id="KW-0272">Extracellular matrix</keyword>
<comment type="caution">
    <text evidence="14">Lacks conserved residue(s) required for the propagation of feature annotation.</text>
</comment>
<proteinExistence type="inferred from homology"/>
<evidence type="ECO:0000256" key="1">
    <source>
        <dbReference type="ARBA" id="ARBA00004251"/>
    </source>
</evidence>
<dbReference type="SMART" id="SM00018">
    <property type="entry name" value="PD"/>
    <property type="match status" value="1"/>
</dbReference>
<dbReference type="GO" id="GO:0032190">
    <property type="term" value="F:acrosin binding"/>
    <property type="evidence" value="ECO:0007669"/>
    <property type="project" value="TreeGrafter"/>
</dbReference>
<evidence type="ECO:0000256" key="7">
    <source>
        <dbReference type="ARBA" id="ARBA00022692"/>
    </source>
</evidence>